<name>R0LEW1_ANAPL</name>
<proteinExistence type="predicted"/>
<dbReference type="AlphaFoldDB" id="R0LEW1"/>
<keyword evidence="2" id="KW-1185">Reference proteome</keyword>
<protein>
    <submittedName>
        <fullName evidence="1">Uncharacterized protein</fullName>
    </submittedName>
</protein>
<gene>
    <name evidence="1" type="ORF">Anapl_02947</name>
</gene>
<sequence length="273" mass="29393">MPLLLQLHFPVLGSLNVLAGFTNKCAAFDLRALSESAAHIYQPECSVSFMDISAIDSCKFPVCPVLLSDRMSTCLSQDGAAHVNHSHTCAASVPATDSMAKPSTPVTNHLETQQPHKTCATAQKGEKNRSANAQPDTSHAVYIWKGAEVCARLSAMLQEAICVGLIISALLLRRTTVNLLLPSSNLRRAEGPCYTLGGGTAFTAVMALFWRELGAQGLRTNTIRPEKERAMLTCGNRVDLDQSSTLQGTSRHTELGVMGLATMKTCSMKEEKT</sequence>
<evidence type="ECO:0000313" key="1">
    <source>
        <dbReference type="EMBL" id="EOA98792.1"/>
    </source>
</evidence>
<organism evidence="1 2">
    <name type="scientific">Anas platyrhynchos</name>
    <name type="common">Mallard</name>
    <name type="synonym">Anas boschas</name>
    <dbReference type="NCBI Taxonomy" id="8839"/>
    <lineage>
        <taxon>Eukaryota</taxon>
        <taxon>Metazoa</taxon>
        <taxon>Chordata</taxon>
        <taxon>Craniata</taxon>
        <taxon>Vertebrata</taxon>
        <taxon>Euteleostomi</taxon>
        <taxon>Archelosauria</taxon>
        <taxon>Archosauria</taxon>
        <taxon>Dinosauria</taxon>
        <taxon>Saurischia</taxon>
        <taxon>Theropoda</taxon>
        <taxon>Coelurosauria</taxon>
        <taxon>Aves</taxon>
        <taxon>Neognathae</taxon>
        <taxon>Galloanserae</taxon>
        <taxon>Anseriformes</taxon>
        <taxon>Anatidae</taxon>
        <taxon>Anatinae</taxon>
        <taxon>Anas</taxon>
    </lineage>
</organism>
<reference evidence="2" key="1">
    <citation type="journal article" date="2013" name="Nat. Genet.">
        <title>The duck genome and transcriptome provide insight into an avian influenza virus reservoir species.</title>
        <authorList>
            <person name="Huang Y."/>
            <person name="Li Y."/>
            <person name="Burt D.W."/>
            <person name="Chen H."/>
            <person name="Zhang Y."/>
            <person name="Qian W."/>
            <person name="Kim H."/>
            <person name="Gan S."/>
            <person name="Zhao Y."/>
            <person name="Li J."/>
            <person name="Yi K."/>
            <person name="Feng H."/>
            <person name="Zhu P."/>
            <person name="Li B."/>
            <person name="Liu Q."/>
            <person name="Fairley S."/>
            <person name="Magor K.E."/>
            <person name="Du Z."/>
            <person name="Hu X."/>
            <person name="Goodman L."/>
            <person name="Tafer H."/>
            <person name="Vignal A."/>
            <person name="Lee T."/>
            <person name="Kim K.W."/>
            <person name="Sheng Z."/>
            <person name="An Y."/>
            <person name="Searle S."/>
            <person name="Herrero J."/>
            <person name="Groenen M.A."/>
            <person name="Crooijmans R.P."/>
            <person name="Faraut T."/>
            <person name="Cai Q."/>
            <person name="Webster R.G."/>
            <person name="Aldridge J.R."/>
            <person name="Warren W.C."/>
            <person name="Bartschat S."/>
            <person name="Kehr S."/>
            <person name="Marz M."/>
            <person name="Stadler P.F."/>
            <person name="Smith J."/>
            <person name="Kraus R.H."/>
            <person name="Zhao Y."/>
            <person name="Ren L."/>
            <person name="Fei J."/>
            <person name="Morisson M."/>
            <person name="Kaiser P."/>
            <person name="Griffin D.K."/>
            <person name="Rao M."/>
            <person name="Pitel F."/>
            <person name="Wang J."/>
            <person name="Li N."/>
        </authorList>
    </citation>
    <scope>NUCLEOTIDE SEQUENCE [LARGE SCALE GENOMIC DNA]</scope>
</reference>
<accession>R0LEW1</accession>
<evidence type="ECO:0000313" key="2">
    <source>
        <dbReference type="Proteomes" id="UP000296049"/>
    </source>
</evidence>
<dbReference type="EMBL" id="KB743435">
    <property type="protein sequence ID" value="EOA98792.1"/>
    <property type="molecule type" value="Genomic_DNA"/>
</dbReference>
<dbReference type="Proteomes" id="UP000296049">
    <property type="component" value="Unassembled WGS sequence"/>
</dbReference>